<keyword evidence="4" id="KW-1185">Reference proteome</keyword>
<accession>A0A1Q4KFF4</accession>
<dbReference type="Proteomes" id="UP000185990">
    <property type="component" value="Unassembled WGS sequence"/>
</dbReference>
<evidence type="ECO:0000313" key="2">
    <source>
        <dbReference type="EMBL" id="OKA23959.1"/>
    </source>
</evidence>
<accession>A0A0M4QJT4</accession>
<evidence type="ECO:0000313" key="3">
    <source>
        <dbReference type="Proteomes" id="UP000185990"/>
    </source>
</evidence>
<evidence type="ECO:0000313" key="4">
    <source>
        <dbReference type="Proteomes" id="UP000186677"/>
    </source>
</evidence>
<evidence type="ECO:0000313" key="1">
    <source>
        <dbReference type="EMBL" id="OKA19757.1"/>
    </source>
</evidence>
<reference evidence="2 3" key="1">
    <citation type="submission" date="2016-11" db="EMBL/GenBank/DDBJ databases">
        <title>Draft genome of Pseudomonas versuta A4R1.12.</title>
        <authorList>
            <person name="See-Too W.-S."/>
        </authorList>
    </citation>
    <scope>NUCLEOTIDE SEQUENCE [LARGE SCALE GENOMIC DNA]</scope>
    <source>
        <strain evidence="2 3">A4R1.12</strain>
    </source>
</reference>
<comment type="caution">
    <text evidence="2">The sequence shown here is derived from an EMBL/GenBank/DDBJ whole genome shotgun (WGS) entry which is preliminary data.</text>
</comment>
<name>A0A0M4QJT4_9PSED</name>
<dbReference type="KEGG" id="ppsy:AOC04_14510"/>
<dbReference type="AlphaFoldDB" id="A0A0M4QJT4"/>
<dbReference type="EMBL" id="MPJD01000018">
    <property type="protein sequence ID" value="OKA23959.1"/>
    <property type="molecule type" value="Genomic_DNA"/>
</dbReference>
<sequence length="65" mass="7694">MRRHVLLALCWDQHNDDERVIGILTTGFKPLFLQCDNKLQMHREKRLQSLTALQIHARAKDIEPM</sequence>
<gene>
    <name evidence="1" type="ORF">BOH73_16795</name>
    <name evidence="2" type="ORF">BOH74_11725</name>
</gene>
<dbReference type="EMBL" id="MPJC01000009">
    <property type="protein sequence ID" value="OKA19757.1"/>
    <property type="molecule type" value="Genomic_DNA"/>
</dbReference>
<organism evidence="2 3">
    <name type="scientific">Pseudomonas versuta</name>
    <dbReference type="NCBI Taxonomy" id="1788301"/>
    <lineage>
        <taxon>Bacteria</taxon>
        <taxon>Pseudomonadati</taxon>
        <taxon>Pseudomonadota</taxon>
        <taxon>Gammaproteobacteria</taxon>
        <taxon>Pseudomonadales</taxon>
        <taxon>Pseudomonadaceae</taxon>
        <taxon>Pseudomonas</taxon>
    </lineage>
</organism>
<protein>
    <submittedName>
        <fullName evidence="2">Uncharacterized protein</fullName>
    </submittedName>
</protein>
<proteinExistence type="predicted"/>
<dbReference type="Proteomes" id="UP000186677">
    <property type="component" value="Unassembled WGS sequence"/>
</dbReference>
<reference evidence="1 4" key="2">
    <citation type="submission" date="2016-11" db="EMBL/GenBank/DDBJ databases">
        <title>Draft genome of Pseudomonas versuta A4R1.5.</title>
        <authorList>
            <person name="See-Too W.-S."/>
        </authorList>
    </citation>
    <scope>NUCLEOTIDE SEQUENCE [LARGE SCALE GENOMIC DNA]</scope>
    <source>
        <strain evidence="1 4">A4R1.5</strain>
    </source>
</reference>